<dbReference type="EMBL" id="CP018191">
    <property type="protein sequence ID" value="APH55652.1"/>
    <property type="molecule type" value="Genomic_DNA"/>
</dbReference>
<dbReference type="PIRSF" id="PIRSF032025">
    <property type="entry name" value="UCP032025"/>
    <property type="match status" value="1"/>
</dbReference>
<evidence type="ECO:0000313" key="2">
    <source>
        <dbReference type="Proteomes" id="UP000182373"/>
    </source>
</evidence>
<dbReference type="InterPro" id="IPR008320">
    <property type="entry name" value="UCP032025"/>
</dbReference>
<dbReference type="Pfam" id="PF07370">
    <property type="entry name" value="DUF1489"/>
    <property type="match status" value="1"/>
</dbReference>
<accession>A0AAC9P9M0</accession>
<evidence type="ECO:0000313" key="1">
    <source>
        <dbReference type="EMBL" id="APH55652.1"/>
    </source>
</evidence>
<name>A0AAC9P9M0_9PROT</name>
<proteinExistence type="predicted"/>
<dbReference type="RefSeq" id="WP_072573365.1">
    <property type="nucleotide sequence ID" value="NZ_CP018191.1"/>
</dbReference>
<protein>
    <submittedName>
        <fullName evidence="1">Cytosolic protein</fullName>
    </submittedName>
</protein>
<reference evidence="2" key="1">
    <citation type="submission" date="2016-11" db="EMBL/GenBank/DDBJ databases">
        <title>Comparative genomic and phenotypic analysis of Granulibacter bethesdensis clinical isolates from patients with chronic granulomatous disease.</title>
        <authorList>
            <person name="Zarember K.A."/>
            <person name="Porcella S.F."/>
            <person name="Chu J."/>
            <person name="Ding L."/>
            <person name="Dahlstrom E."/>
            <person name="Barbian K."/>
            <person name="Martens C."/>
            <person name="Sykora L."/>
            <person name="Kramer S."/>
            <person name="Pettinato A.M."/>
            <person name="Hong H."/>
            <person name="Wald G."/>
            <person name="Berg L.J."/>
            <person name="Rogge L.S."/>
            <person name="Greenberg D.E."/>
            <person name="Falcone E.L."/>
            <person name="Neves J.F."/>
            <person name="Simoes M.J."/>
            <person name="Casal M."/>
            <person name="Rodriguez-Lopez F.C."/>
            <person name="Zelazny A."/>
            <person name="Gallin J.I."/>
            <person name="Holland S.M."/>
        </authorList>
    </citation>
    <scope>NUCLEOTIDE SEQUENCE [LARGE SCALE GENOMIC DNA]</scope>
    <source>
        <strain evidence="2">NIH9.1</strain>
    </source>
</reference>
<dbReference type="AlphaFoldDB" id="A0AAC9P9M0"/>
<gene>
    <name evidence="1" type="ORF">GbCGDNIH9_2325</name>
</gene>
<dbReference type="Proteomes" id="UP000182373">
    <property type="component" value="Chromosome"/>
</dbReference>
<sequence length="145" mass="15921">MLHLMKLAVGVESPAHLAALQAERARERTGSQSGELWHLTRQTPRQGAALLAGGSLYWVIGRLLSVRQPVTGLSEQHKPDGTPCCAIHLAPDLIPVSARVIKPFQGWRYLKPEDAPPDLTHAGNHDDIARLPEPLRRELQALSLI</sequence>
<organism evidence="1 2">
    <name type="scientific">Granulibacter bethesdensis</name>
    <dbReference type="NCBI Taxonomy" id="364410"/>
    <lineage>
        <taxon>Bacteria</taxon>
        <taxon>Pseudomonadati</taxon>
        <taxon>Pseudomonadota</taxon>
        <taxon>Alphaproteobacteria</taxon>
        <taxon>Acetobacterales</taxon>
        <taxon>Acetobacteraceae</taxon>
        <taxon>Granulibacter</taxon>
    </lineage>
</organism>